<dbReference type="Proteomes" id="UP000713222">
    <property type="component" value="Unassembled WGS sequence"/>
</dbReference>
<dbReference type="SUPFAM" id="SSF56300">
    <property type="entry name" value="Metallo-dependent phosphatases"/>
    <property type="match status" value="1"/>
</dbReference>
<evidence type="ECO:0008006" key="3">
    <source>
        <dbReference type="Google" id="ProtNLM"/>
    </source>
</evidence>
<dbReference type="EMBL" id="RGET01000175">
    <property type="protein sequence ID" value="NBN88577.1"/>
    <property type="molecule type" value="Genomic_DNA"/>
</dbReference>
<accession>A0A964XSB1</accession>
<gene>
    <name evidence="1" type="ORF">EBV32_05780</name>
</gene>
<sequence>MNLIKHAKNIHELRVEGTSMNLIKHAKNIHELRVEGTSFRMGMFSDIHWDNPKCDWNLLKHDLDYCLKNEIPIMFNGDTFCLMQGAYDFRKVKNDIRPEHNNARYFDSIVETAVDFFLPYANLMTVIGYGNHETAIIKRHETDILQRFVTLLNYKAASNVMTGGYSGWFIVNQVCRNNSRMTTKIKYFHGSGGGGLVTKGALNLTRAMESYEGYDVFTMGHIHENSA</sequence>
<evidence type="ECO:0000313" key="1">
    <source>
        <dbReference type="EMBL" id="NBN88577.1"/>
    </source>
</evidence>
<dbReference type="InterPro" id="IPR029052">
    <property type="entry name" value="Metallo-depent_PP-like"/>
</dbReference>
<organism evidence="1 2">
    <name type="scientific">Candidatus Fonsibacter lacus</name>
    <dbReference type="NCBI Taxonomy" id="2576439"/>
    <lineage>
        <taxon>Bacteria</taxon>
        <taxon>Pseudomonadati</taxon>
        <taxon>Pseudomonadota</taxon>
        <taxon>Alphaproteobacteria</taxon>
        <taxon>Candidatus Pelagibacterales</taxon>
        <taxon>Candidatus Pelagibacterales incertae sedis</taxon>
        <taxon>Candidatus Fonsibacter</taxon>
    </lineage>
</organism>
<comment type="caution">
    <text evidence="1">The sequence shown here is derived from an EMBL/GenBank/DDBJ whole genome shotgun (WGS) entry which is preliminary data.</text>
</comment>
<evidence type="ECO:0000313" key="2">
    <source>
        <dbReference type="Proteomes" id="UP000713222"/>
    </source>
</evidence>
<name>A0A964XSB1_9PROT</name>
<protein>
    <recommendedName>
        <fullName evidence="3">Calcineurin-like phosphoesterase domain-containing protein</fullName>
    </recommendedName>
</protein>
<feature type="non-terminal residue" evidence="1">
    <location>
        <position position="227"/>
    </location>
</feature>
<reference evidence="1" key="1">
    <citation type="submission" date="2018-10" db="EMBL/GenBank/DDBJ databases">
        <title>Iterative Subtractive Binning of Freshwater Chronoseries Metagenomes Recovers Nearly Complete Genomes from over Four Hundred Novel Species.</title>
        <authorList>
            <person name="Rodriguez-R L.M."/>
            <person name="Tsementzi D."/>
            <person name="Luo C."/>
            <person name="Konstantinidis K.T."/>
        </authorList>
    </citation>
    <scope>NUCLEOTIDE SEQUENCE</scope>
    <source>
        <strain evidence="1">WB7_6_001</strain>
    </source>
</reference>
<dbReference type="AlphaFoldDB" id="A0A964XSB1"/>
<proteinExistence type="predicted"/>